<evidence type="ECO:0000256" key="7">
    <source>
        <dbReference type="ARBA" id="ARBA00022837"/>
    </source>
</evidence>
<reference evidence="11 12" key="1">
    <citation type="submission" date="2019-04" db="EMBL/GenBank/DDBJ databases">
        <title>Fungal friends and foes A comparative genomics study of 23 Aspergillus species from section Flavi.</title>
        <authorList>
            <consortium name="DOE Joint Genome Institute"/>
            <person name="Kjaerbolling I."/>
            <person name="Vesth T.C."/>
            <person name="Frisvad J.C."/>
            <person name="Nybo J.L."/>
            <person name="Theobald S."/>
            <person name="Kildgaard S."/>
            <person name="Petersen T.I."/>
            <person name="Kuo A."/>
            <person name="Sato A."/>
            <person name="Lyhne E.K."/>
            <person name="Kogle M.E."/>
            <person name="Wiebenga A."/>
            <person name="Kun R.S."/>
            <person name="Lubbers R.J."/>
            <person name="Makela M.R."/>
            <person name="Barry K."/>
            <person name="Chovatia M."/>
            <person name="Clum A."/>
            <person name="Daum C."/>
            <person name="Haridas S."/>
            <person name="He G."/>
            <person name="LaButti K."/>
            <person name="Lipzen A."/>
            <person name="Mondo S."/>
            <person name="Pangilinan J."/>
            <person name="Riley R."/>
            <person name="Salamov A."/>
            <person name="Simmons B.A."/>
            <person name="Magnuson J.K."/>
            <person name="Henrissat B."/>
            <person name="Mortensen U.H."/>
            <person name="Larsen T.O."/>
            <person name="De vries R.P."/>
            <person name="Grigoriev I.V."/>
            <person name="Machida M."/>
            <person name="Baker S.E."/>
            <person name="Andersen M.R."/>
        </authorList>
    </citation>
    <scope>NUCLEOTIDE SEQUENCE [LARGE SCALE GENOMIC DNA]</scope>
    <source>
        <strain evidence="11 12">CBS 126849</strain>
    </source>
</reference>
<comment type="catalytic activity">
    <reaction evidence="9">
        <text>feruloyl-polysaccharide + H2O = ferulate + polysaccharide.</text>
        <dbReference type="EC" id="3.1.1.73"/>
    </reaction>
</comment>
<keyword evidence="12" id="KW-1185">Reference proteome</keyword>
<dbReference type="EC" id="3.1.1.-" evidence="10"/>
<dbReference type="InterPro" id="IPR029058">
    <property type="entry name" value="AB_hydrolase_fold"/>
</dbReference>
<dbReference type="Gene3D" id="3.40.50.1820">
    <property type="entry name" value="alpha/beta hydrolase"/>
    <property type="match status" value="1"/>
</dbReference>
<keyword evidence="3" id="KW-0858">Xylan degradation</keyword>
<dbReference type="GO" id="GO:0045493">
    <property type="term" value="P:xylan catabolic process"/>
    <property type="evidence" value="ECO:0007669"/>
    <property type="project" value="UniProtKB-KW"/>
</dbReference>
<proteinExistence type="inferred from homology"/>
<keyword evidence="8" id="KW-1015">Disulfide bond</keyword>
<keyword evidence="5 10" id="KW-0732">Signal</keyword>
<feature type="signal peptide" evidence="10">
    <location>
        <begin position="1"/>
        <end position="18"/>
    </location>
</feature>
<dbReference type="Pfam" id="PF07519">
    <property type="entry name" value="Tannase"/>
    <property type="match status" value="1"/>
</dbReference>
<name>A0A5N6F3C1_9EURO</name>
<accession>A0A5N6F3C1</accession>
<evidence type="ECO:0000256" key="6">
    <source>
        <dbReference type="ARBA" id="ARBA00022801"/>
    </source>
</evidence>
<evidence type="ECO:0000256" key="9">
    <source>
        <dbReference type="ARBA" id="ARBA00034075"/>
    </source>
</evidence>
<dbReference type="SUPFAM" id="SSF53474">
    <property type="entry name" value="alpha/beta-Hydrolases"/>
    <property type="match status" value="1"/>
</dbReference>
<dbReference type="GO" id="GO:0030600">
    <property type="term" value="F:feruloyl esterase activity"/>
    <property type="evidence" value="ECO:0007669"/>
    <property type="project" value="UniProtKB-EC"/>
</dbReference>
<evidence type="ECO:0000256" key="2">
    <source>
        <dbReference type="ARBA" id="ARBA00022487"/>
    </source>
</evidence>
<dbReference type="EMBL" id="ML733407">
    <property type="protein sequence ID" value="KAB8223244.1"/>
    <property type="molecule type" value="Genomic_DNA"/>
</dbReference>
<dbReference type="PANTHER" id="PTHR33938">
    <property type="entry name" value="FERULOYL ESTERASE B-RELATED"/>
    <property type="match status" value="1"/>
</dbReference>
<keyword evidence="3" id="KW-0624">Polysaccharide degradation</keyword>
<comment type="similarity">
    <text evidence="1 10">Belongs to the tannase family.</text>
</comment>
<dbReference type="InterPro" id="IPR011118">
    <property type="entry name" value="Tannase/feruloyl_esterase"/>
</dbReference>
<keyword evidence="4" id="KW-0479">Metal-binding</keyword>
<evidence type="ECO:0000256" key="1">
    <source>
        <dbReference type="ARBA" id="ARBA00006249"/>
    </source>
</evidence>
<dbReference type="Proteomes" id="UP000326799">
    <property type="component" value="Unassembled WGS sequence"/>
</dbReference>
<evidence type="ECO:0000256" key="8">
    <source>
        <dbReference type="ARBA" id="ARBA00023157"/>
    </source>
</evidence>
<sequence length="536" mass="57914">MRALYLSCVFTALEVVKGIPLERQHKVDCASLAGAQIDNAAHIHHAQNVPIGGLTLSSNGSPVKNELPLCHIQGTINYMAGGDATPDPKGNNTLTWELFLPDQAHYNGRFLAVGNGGFAGEIDNTTMLTNLNSGFAVTGCDSGHPLLGSEGSGPNDSVPFLDDIAKVKAWIHNSIAMTTNVTRAITTNYYAKRPAYSYFWGCSTGGAQGYALAQYHPTLFDGIYAGSPGNWYSHLILSFLWNGLHATVEGFMSQDALNFITNRTVAACDELAGVKDGLIENPLRCSFDIKTLECQPGQTAISNNKTVCLTPAQIQVALQIYAGPKDQRTGKQIYPGFDLGSENGWLAQETSLYSAYAAPILRQLVFKDTTYNVTSFNWGSDVDYLDHTASPAIDEISPDLSAFSLRGKLITVQGWADQYNAATWPIEHLKQIQTSLQGQDVSEFIRLFMVPGGGHCGANSAYGHVPATYHALDALLPWVEDGIPPGEIISSTPPDGSNTTRKLCVWPKEARFLDGSPSDWQSYTCLGTMVGDISLF</sequence>
<evidence type="ECO:0000313" key="11">
    <source>
        <dbReference type="EMBL" id="KAB8223244.1"/>
    </source>
</evidence>
<keyword evidence="2" id="KW-0719">Serine esterase</keyword>
<evidence type="ECO:0000256" key="4">
    <source>
        <dbReference type="ARBA" id="ARBA00022723"/>
    </source>
</evidence>
<keyword evidence="3" id="KW-0119">Carbohydrate metabolism</keyword>
<protein>
    <recommendedName>
        <fullName evidence="10">Carboxylic ester hydrolase</fullName>
        <ecNumber evidence="10">3.1.1.-</ecNumber>
    </recommendedName>
</protein>
<evidence type="ECO:0000313" key="12">
    <source>
        <dbReference type="Proteomes" id="UP000326799"/>
    </source>
</evidence>
<organism evidence="11 12">
    <name type="scientific">Aspergillus novoparasiticus</name>
    <dbReference type="NCBI Taxonomy" id="986946"/>
    <lineage>
        <taxon>Eukaryota</taxon>
        <taxon>Fungi</taxon>
        <taxon>Dikarya</taxon>
        <taxon>Ascomycota</taxon>
        <taxon>Pezizomycotina</taxon>
        <taxon>Eurotiomycetes</taxon>
        <taxon>Eurotiomycetidae</taxon>
        <taxon>Eurotiales</taxon>
        <taxon>Aspergillaceae</taxon>
        <taxon>Aspergillus</taxon>
        <taxon>Aspergillus subgen. Circumdati</taxon>
    </lineage>
</organism>
<keyword evidence="7" id="KW-0106">Calcium</keyword>
<dbReference type="GO" id="GO:0046872">
    <property type="term" value="F:metal ion binding"/>
    <property type="evidence" value="ECO:0007669"/>
    <property type="project" value="UniProtKB-KW"/>
</dbReference>
<gene>
    <name evidence="11" type="ORF">BDV33DRAFT_189132</name>
</gene>
<feature type="chain" id="PRO_5025074302" description="Carboxylic ester hydrolase" evidence="10">
    <location>
        <begin position="19"/>
        <end position="536"/>
    </location>
</feature>
<dbReference type="PANTHER" id="PTHR33938:SF15">
    <property type="entry name" value="FERULOYL ESTERASE B-RELATED"/>
    <property type="match status" value="1"/>
</dbReference>
<evidence type="ECO:0000256" key="3">
    <source>
        <dbReference type="ARBA" id="ARBA00022651"/>
    </source>
</evidence>
<keyword evidence="6 10" id="KW-0378">Hydrolase</keyword>
<evidence type="ECO:0000256" key="5">
    <source>
        <dbReference type="ARBA" id="ARBA00022729"/>
    </source>
</evidence>
<evidence type="ECO:0000256" key="10">
    <source>
        <dbReference type="RuleBase" id="RU361238"/>
    </source>
</evidence>
<dbReference type="AlphaFoldDB" id="A0A5N6F3C1"/>